<evidence type="ECO:0000313" key="2">
    <source>
        <dbReference type="Proteomes" id="UP001341840"/>
    </source>
</evidence>
<dbReference type="EMBL" id="JASCZI010091106">
    <property type="protein sequence ID" value="MED6148986.1"/>
    <property type="molecule type" value="Genomic_DNA"/>
</dbReference>
<proteinExistence type="predicted"/>
<organism evidence="1 2">
    <name type="scientific">Stylosanthes scabra</name>
    <dbReference type="NCBI Taxonomy" id="79078"/>
    <lineage>
        <taxon>Eukaryota</taxon>
        <taxon>Viridiplantae</taxon>
        <taxon>Streptophyta</taxon>
        <taxon>Embryophyta</taxon>
        <taxon>Tracheophyta</taxon>
        <taxon>Spermatophyta</taxon>
        <taxon>Magnoliopsida</taxon>
        <taxon>eudicotyledons</taxon>
        <taxon>Gunneridae</taxon>
        <taxon>Pentapetalae</taxon>
        <taxon>rosids</taxon>
        <taxon>fabids</taxon>
        <taxon>Fabales</taxon>
        <taxon>Fabaceae</taxon>
        <taxon>Papilionoideae</taxon>
        <taxon>50 kb inversion clade</taxon>
        <taxon>dalbergioids sensu lato</taxon>
        <taxon>Dalbergieae</taxon>
        <taxon>Pterocarpus clade</taxon>
        <taxon>Stylosanthes</taxon>
    </lineage>
</organism>
<comment type="caution">
    <text evidence="1">The sequence shown here is derived from an EMBL/GenBank/DDBJ whole genome shotgun (WGS) entry which is preliminary data.</text>
</comment>
<name>A0ABU6TJP5_9FABA</name>
<gene>
    <name evidence="1" type="ORF">PIB30_058174</name>
</gene>
<evidence type="ECO:0000313" key="1">
    <source>
        <dbReference type="EMBL" id="MED6148986.1"/>
    </source>
</evidence>
<reference evidence="1 2" key="1">
    <citation type="journal article" date="2023" name="Plants (Basel)">
        <title>Bridging the Gap: Combining Genomics and Transcriptomics Approaches to Understand Stylosanthes scabra, an Orphan Legume from the Brazilian Caatinga.</title>
        <authorList>
            <person name="Ferreira-Neto J.R.C."/>
            <person name="da Silva M.D."/>
            <person name="Binneck E."/>
            <person name="de Melo N.F."/>
            <person name="da Silva R.H."/>
            <person name="de Melo A.L.T.M."/>
            <person name="Pandolfi V."/>
            <person name="Bustamante F.O."/>
            <person name="Brasileiro-Vidal A.C."/>
            <person name="Benko-Iseppon A.M."/>
        </authorList>
    </citation>
    <scope>NUCLEOTIDE SEQUENCE [LARGE SCALE GENOMIC DNA]</scope>
    <source>
        <tissue evidence="1">Leaves</tissue>
    </source>
</reference>
<sequence length="109" mass="11988">MEDLQSQTCQALIADFPNSCNELIISSLFLNPPNLNSHDFWSKFDQQVGADDVSNDFSIKGDITVFFSVSGSTFEDASPLDLLTGLFVGTIVLKFQSVRIEGILARIPK</sequence>
<accession>A0ABU6TJP5</accession>
<keyword evidence="2" id="KW-1185">Reference proteome</keyword>
<dbReference type="Proteomes" id="UP001341840">
    <property type="component" value="Unassembled WGS sequence"/>
</dbReference>
<feature type="non-terminal residue" evidence="1">
    <location>
        <position position="109"/>
    </location>
</feature>
<protein>
    <submittedName>
        <fullName evidence="1">Uncharacterized protein</fullName>
    </submittedName>
</protein>